<name>A0A642VCB4_9ASCO</name>
<organism evidence="5 6">
    <name type="scientific">Trichomonascus ciferrii</name>
    <dbReference type="NCBI Taxonomy" id="44093"/>
    <lineage>
        <taxon>Eukaryota</taxon>
        <taxon>Fungi</taxon>
        <taxon>Dikarya</taxon>
        <taxon>Ascomycota</taxon>
        <taxon>Saccharomycotina</taxon>
        <taxon>Dipodascomycetes</taxon>
        <taxon>Dipodascales</taxon>
        <taxon>Trichomonascaceae</taxon>
        <taxon>Trichomonascus</taxon>
        <taxon>Trichomonascus ciferrii complex</taxon>
    </lineage>
</organism>
<dbReference type="Proteomes" id="UP000761534">
    <property type="component" value="Unassembled WGS sequence"/>
</dbReference>
<evidence type="ECO:0000313" key="6">
    <source>
        <dbReference type="Proteomes" id="UP000761534"/>
    </source>
</evidence>
<keyword evidence="2" id="KW-0804">Transcription</keyword>
<comment type="caution">
    <text evidence="5">The sequence shown here is derived from an EMBL/GenBank/DDBJ whole genome shotgun (WGS) entry which is preliminary data.</text>
</comment>
<dbReference type="EMBL" id="SWFS01000131">
    <property type="protein sequence ID" value="KAA8915914.1"/>
    <property type="molecule type" value="Genomic_DNA"/>
</dbReference>
<feature type="compositionally biased region" description="Basic and acidic residues" evidence="4">
    <location>
        <begin position="9"/>
        <end position="18"/>
    </location>
</feature>
<feature type="region of interest" description="Disordered" evidence="4">
    <location>
        <begin position="1"/>
        <end position="130"/>
    </location>
</feature>
<evidence type="ECO:0000256" key="3">
    <source>
        <dbReference type="ARBA" id="ARBA00023242"/>
    </source>
</evidence>
<proteinExistence type="predicted"/>
<dbReference type="GO" id="GO:0006383">
    <property type="term" value="P:transcription by RNA polymerase III"/>
    <property type="evidence" value="ECO:0007669"/>
    <property type="project" value="TreeGrafter"/>
</dbReference>
<dbReference type="GO" id="GO:0005634">
    <property type="term" value="C:nucleus"/>
    <property type="evidence" value="ECO:0007669"/>
    <property type="project" value="UniProtKB-SubCell"/>
</dbReference>
<dbReference type="Gene3D" id="2.130.10.10">
    <property type="entry name" value="YVTN repeat-like/Quinoprotein amine dehydrogenase"/>
    <property type="match status" value="1"/>
</dbReference>
<dbReference type="InterPro" id="IPR001680">
    <property type="entry name" value="WD40_rpt"/>
</dbReference>
<keyword evidence="6" id="KW-1185">Reference proteome</keyword>
<accession>A0A642VCB4</accession>
<sequence>MSKPRRNRKAVDYSKLGHVEGYSDEENIAVRGTNFSDDSDEFKLEEDDGENDDDEEMNEAGDSHGNTFGGPSGIKEEAMEDYQDLLNNEPTNEEEEEFEGVVPLRQRSSSLKPTNISGRADAPDVQLPPLAKKPGKNLTQLLAESVNDSPAPSRKNAENLKERFQSYYGFNDDRLVYAINQRSRWGDMVFCPDANLFEVPESLKDVLSKSYFQPNVELDQQLIHLENGPTAEYLPDPAYRITCQLNVESQPLVIQPFHFAVNENPNITNGTTSVVLNAGAHVTSVRWAMDRESEFQYLAVGTLDQYGAPSAENIAAPEIGMFSTQGYPSSIQIYQVSPNLEARLFSTISTDYGSPIHIRWRPVRVNRDATSIGIIAACFQDGKVRIFDIPESFSPEGKPMHYKLYKPLREYGLEDDKITCVTWRTPEVIAVGTADGFISEFDMSDTSEEGGSLPSFYTPWHTSAIVSITAGFPDNQEFLFTSATDGFTRIVDVRDIRRSKTISARYKSYSTCTAYAPQLCSFLSLEDSFRCKLAPIRKLSTIQAGGSVTRHDGTIMAIGSSLLHPFVLSGAADGTLRIGNTVRRTMVSKRQTTSVYRQGILWQFECSERLGQERVYRFVDLLKSEQINKPSLNERQVLYPAGSVITDVDWNPNVVAGNVYASGTSCGLIRLERLST</sequence>
<dbReference type="SMART" id="SM00320">
    <property type="entry name" value="WD40"/>
    <property type="match status" value="5"/>
</dbReference>
<dbReference type="AlphaFoldDB" id="A0A642VCB4"/>
<evidence type="ECO:0000256" key="2">
    <source>
        <dbReference type="ARBA" id="ARBA00023163"/>
    </source>
</evidence>
<gene>
    <name evidence="5" type="ORF">TRICI_001928</name>
</gene>
<protein>
    <submittedName>
        <fullName evidence="5">Uncharacterized protein</fullName>
    </submittedName>
</protein>
<dbReference type="PANTHER" id="PTHR15052">
    <property type="entry name" value="RNA POLYMERASE III TRANSCRIPTION INITIATION FACTOR COMPLEX SUBUNIT"/>
    <property type="match status" value="1"/>
</dbReference>
<dbReference type="SUPFAM" id="SSF50978">
    <property type="entry name" value="WD40 repeat-like"/>
    <property type="match status" value="1"/>
</dbReference>
<evidence type="ECO:0000256" key="1">
    <source>
        <dbReference type="ARBA" id="ARBA00004123"/>
    </source>
</evidence>
<keyword evidence="3" id="KW-0539">Nucleus</keyword>
<dbReference type="InterPro" id="IPR036322">
    <property type="entry name" value="WD40_repeat_dom_sf"/>
</dbReference>
<dbReference type="VEuPathDB" id="FungiDB:TRICI_001928"/>
<evidence type="ECO:0000256" key="4">
    <source>
        <dbReference type="SAM" id="MobiDB-lite"/>
    </source>
</evidence>
<feature type="compositionally biased region" description="Acidic residues" evidence="4">
    <location>
        <begin position="37"/>
        <end position="59"/>
    </location>
</feature>
<dbReference type="InterPro" id="IPR015943">
    <property type="entry name" value="WD40/YVTN_repeat-like_dom_sf"/>
</dbReference>
<dbReference type="InterPro" id="IPR052416">
    <property type="entry name" value="GTF3C_component"/>
</dbReference>
<dbReference type="OrthoDB" id="4703at2759"/>
<dbReference type="GO" id="GO:0000127">
    <property type="term" value="C:transcription factor TFIIIC complex"/>
    <property type="evidence" value="ECO:0007669"/>
    <property type="project" value="TreeGrafter"/>
</dbReference>
<comment type="subcellular location">
    <subcellularLocation>
        <location evidence="1">Nucleus</location>
    </subcellularLocation>
</comment>
<feature type="compositionally biased region" description="Polar residues" evidence="4">
    <location>
        <begin position="106"/>
        <end position="117"/>
    </location>
</feature>
<dbReference type="PANTHER" id="PTHR15052:SF2">
    <property type="entry name" value="GENERAL TRANSCRIPTION FACTOR 3C POLYPEPTIDE 2"/>
    <property type="match status" value="1"/>
</dbReference>
<evidence type="ECO:0000313" key="5">
    <source>
        <dbReference type="EMBL" id="KAA8915914.1"/>
    </source>
</evidence>
<reference evidence="5" key="1">
    <citation type="journal article" date="2019" name="G3 (Bethesda)">
        <title>Genome Assemblies of Two Rare Opportunistic Yeast Pathogens: Diutina rugosa (syn. Candida rugosa) and Trichomonascus ciferrii (syn. Candida ciferrii).</title>
        <authorList>
            <person name="Mixao V."/>
            <person name="Saus E."/>
            <person name="Hansen A.P."/>
            <person name="Lass-Florl C."/>
            <person name="Gabaldon T."/>
        </authorList>
    </citation>
    <scope>NUCLEOTIDE SEQUENCE</scope>
    <source>
        <strain evidence="5">CBS 4856</strain>
    </source>
</reference>